<comment type="similarity">
    <text evidence="18">Belongs to the NnrE/AIBP family.</text>
</comment>
<keyword evidence="6 17" id="KW-0547">Nucleotide-binding</keyword>
<evidence type="ECO:0000256" key="14">
    <source>
        <dbReference type="ARBA" id="ARBA00025153"/>
    </source>
</evidence>
<comment type="subunit">
    <text evidence="17">Homotetramer.</text>
</comment>
<keyword evidence="5 18" id="KW-0479">Metal-binding</keyword>
<feature type="binding site" evidence="18">
    <location>
        <position position="159"/>
    </location>
    <ligand>
        <name>(6S)-NADPHX</name>
        <dbReference type="ChEBI" id="CHEBI:64076"/>
    </ligand>
</feature>
<reference evidence="22 23" key="1">
    <citation type="submission" date="2019-03" db="EMBL/GenBank/DDBJ databases">
        <title>Genomic Encyclopedia of Archaeal and Bacterial Type Strains, Phase II (KMG-II): from individual species to whole genera.</title>
        <authorList>
            <person name="Goeker M."/>
        </authorList>
    </citation>
    <scope>NUCLEOTIDE SEQUENCE [LARGE SCALE GENOMIC DNA]</scope>
    <source>
        <strain evidence="22 23">DSM 22554</strain>
    </source>
</reference>
<feature type="binding site" evidence="17">
    <location>
        <position position="370"/>
    </location>
    <ligand>
        <name>(6S)-NADPHX</name>
        <dbReference type="ChEBI" id="CHEBI:64076"/>
    </ligand>
</feature>
<evidence type="ECO:0000256" key="8">
    <source>
        <dbReference type="ARBA" id="ARBA00022857"/>
    </source>
</evidence>
<evidence type="ECO:0000256" key="7">
    <source>
        <dbReference type="ARBA" id="ARBA00022840"/>
    </source>
</evidence>
<dbReference type="GO" id="GO:0046872">
    <property type="term" value="F:metal ion binding"/>
    <property type="evidence" value="ECO:0007669"/>
    <property type="project" value="UniProtKB-UniRule"/>
</dbReference>
<feature type="binding site" evidence="18">
    <location>
        <position position="60"/>
    </location>
    <ligand>
        <name>K(+)</name>
        <dbReference type="ChEBI" id="CHEBI:29103"/>
    </ligand>
</feature>
<feature type="binding site" evidence="17">
    <location>
        <position position="262"/>
    </location>
    <ligand>
        <name>(6S)-NADPHX</name>
        <dbReference type="ChEBI" id="CHEBI:64076"/>
    </ligand>
</feature>
<evidence type="ECO:0000256" key="17">
    <source>
        <dbReference type="HAMAP-Rule" id="MF_01965"/>
    </source>
</evidence>
<dbReference type="PROSITE" id="PS51383">
    <property type="entry name" value="YJEF_C_3"/>
    <property type="match status" value="1"/>
</dbReference>
<dbReference type="NCBIfam" id="TIGR00196">
    <property type="entry name" value="yjeF_cterm"/>
    <property type="match status" value="1"/>
</dbReference>
<dbReference type="PROSITE" id="PS51385">
    <property type="entry name" value="YJEF_N"/>
    <property type="match status" value="1"/>
</dbReference>
<evidence type="ECO:0000256" key="16">
    <source>
        <dbReference type="ARBA" id="ARBA00049209"/>
    </source>
</evidence>
<evidence type="ECO:0000256" key="9">
    <source>
        <dbReference type="ARBA" id="ARBA00022958"/>
    </source>
</evidence>
<comment type="similarity">
    <text evidence="4 19">In the C-terminal section; belongs to the NnrD/CARKD family.</text>
</comment>
<comment type="function">
    <text evidence="14 19">Bifunctional enzyme that catalyzes the epimerization of the S- and R-forms of NAD(P)HX and the dehydration of the S-form of NAD(P)HX at the expense of ADP, which is converted to AMP. This allows the repair of both epimers of NAD(P)HX, a damaged form of NAD(P)H that is a result of enzymatic or heat-dependent hydration.</text>
</comment>
<keyword evidence="23" id="KW-1185">Reference proteome</keyword>
<keyword evidence="10 17" id="KW-0520">NAD</keyword>
<feature type="binding site" evidence="17">
    <location>
        <position position="434"/>
    </location>
    <ligand>
        <name>AMP</name>
        <dbReference type="ChEBI" id="CHEBI:456215"/>
    </ligand>
</feature>
<keyword evidence="9 18" id="KW-0630">Potassium</keyword>
<comment type="cofactor">
    <cofactor evidence="17">
        <name>Mg(2+)</name>
        <dbReference type="ChEBI" id="CHEBI:18420"/>
    </cofactor>
</comment>
<gene>
    <name evidence="18" type="primary">nnrE</name>
    <name evidence="17" type="synonym">nnrD</name>
    <name evidence="22" type="ORF">C8N28_1828</name>
</gene>
<dbReference type="HAMAP" id="MF_01966">
    <property type="entry name" value="NADHX_epimerase"/>
    <property type="match status" value="1"/>
</dbReference>
<dbReference type="EC" id="5.1.99.6" evidence="19"/>
<feature type="binding site" evidence="17">
    <location>
        <begin position="405"/>
        <end position="409"/>
    </location>
    <ligand>
        <name>AMP</name>
        <dbReference type="ChEBI" id="CHEBI:456215"/>
    </ligand>
</feature>
<evidence type="ECO:0000256" key="19">
    <source>
        <dbReference type="PIRNR" id="PIRNR017184"/>
    </source>
</evidence>
<dbReference type="NCBIfam" id="TIGR00197">
    <property type="entry name" value="yjeF_nterm"/>
    <property type="match status" value="1"/>
</dbReference>
<dbReference type="InterPro" id="IPR036652">
    <property type="entry name" value="YjeF_N_dom_sf"/>
</dbReference>
<proteinExistence type="inferred from homology"/>
<dbReference type="GO" id="GO:0110051">
    <property type="term" value="P:metabolite repair"/>
    <property type="evidence" value="ECO:0007669"/>
    <property type="project" value="TreeGrafter"/>
</dbReference>
<evidence type="ECO:0000256" key="5">
    <source>
        <dbReference type="ARBA" id="ARBA00022723"/>
    </source>
</evidence>
<evidence type="ECO:0000256" key="13">
    <source>
        <dbReference type="ARBA" id="ARBA00023268"/>
    </source>
</evidence>
<dbReference type="Gene3D" id="3.40.1190.20">
    <property type="match status" value="1"/>
</dbReference>
<keyword evidence="8 17" id="KW-0521">NADP</keyword>
<feature type="domain" description="YjeF N-terminal" evidence="21">
    <location>
        <begin position="10"/>
        <end position="217"/>
    </location>
</feature>
<evidence type="ECO:0000256" key="6">
    <source>
        <dbReference type="ARBA" id="ARBA00022741"/>
    </source>
</evidence>
<dbReference type="HAMAP" id="MF_01965">
    <property type="entry name" value="NADHX_dehydratase"/>
    <property type="match status" value="1"/>
</dbReference>
<evidence type="ECO:0000256" key="10">
    <source>
        <dbReference type="ARBA" id="ARBA00023027"/>
    </source>
</evidence>
<sequence>MRKLITVAQIREADADCLKVKDLSSISLMERAAAAFVNVFSGLIPEKYRAILVLCGTGNNGGDGLAIARLLQCDGYSRIRILIVRTGKKESADFLHNLRRLKETPIEFKYWEGENLGEISEDIIIDAILGSGVNRSLGSDLLKLVETINRSEKYLIAVDCPTGFLCEGELPSRGDVLVAKDVVSFQRPKLNFFFPESAAFLQTFHVVDIGLREEFIESCPSDYYLLESSDIVNIYRQRQSFSHKGTFGHALIYAGSIGKSGAALLCAEACIYSGAGLTSVCIPEEDRIALHTRLPEAMYLNIEDAWKIERRAAFSAIAIGPGLGNNTSLIEQIIKETKVPLVIDADGLNYLALNQSLLGLLPKRTILTPHMKEFDRIFGESSSWWSRLLLAIRKAKEYQIIIVLKNRYTFIILEDGRVMINPTGSPAMASGGMGDALTGIIVSFIAQGYTSEEACILSCYLHGKAGDSLAAAGRSPVSATQLIAKMPFIIGDIKN</sequence>
<dbReference type="OrthoDB" id="9806925at2"/>
<dbReference type="GO" id="GO:0046496">
    <property type="term" value="P:nicotinamide nucleotide metabolic process"/>
    <property type="evidence" value="ECO:0007669"/>
    <property type="project" value="UniProtKB-UniRule"/>
</dbReference>
<dbReference type="PIRSF" id="PIRSF017184">
    <property type="entry name" value="Nnr"/>
    <property type="match status" value="1"/>
</dbReference>
<dbReference type="EC" id="4.2.1.136" evidence="19"/>
<evidence type="ECO:0000256" key="18">
    <source>
        <dbReference type="HAMAP-Rule" id="MF_01966"/>
    </source>
</evidence>
<name>A0A4R1LV47_9SPHI</name>
<feature type="binding site" evidence="18">
    <location>
        <position position="126"/>
    </location>
    <ligand>
        <name>K(+)</name>
        <dbReference type="ChEBI" id="CHEBI:29103"/>
    </ligand>
</feature>
<dbReference type="InterPro" id="IPR017953">
    <property type="entry name" value="Carbohydrate_kinase_pred_CS"/>
</dbReference>
<comment type="cofactor">
    <cofactor evidence="18 19">
        <name>K(+)</name>
        <dbReference type="ChEBI" id="CHEBI:29103"/>
    </cofactor>
    <text evidence="18 19">Binds 1 potassium ion per subunit.</text>
</comment>
<dbReference type="Proteomes" id="UP000294616">
    <property type="component" value="Unassembled WGS sequence"/>
</dbReference>
<comment type="catalytic activity">
    <reaction evidence="15 17 19">
        <text>(6S)-NADHX + ADP = AMP + phosphate + NADH + H(+)</text>
        <dbReference type="Rhea" id="RHEA:32223"/>
        <dbReference type="ChEBI" id="CHEBI:15378"/>
        <dbReference type="ChEBI" id="CHEBI:43474"/>
        <dbReference type="ChEBI" id="CHEBI:57945"/>
        <dbReference type="ChEBI" id="CHEBI:64074"/>
        <dbReference type="ChEBI" id="CHEBI:456215"/>
        <dbReference type="ChEBI" id="CHEBI:456216"/>
        <dbReference type="EC" id="4.2.1.136"/>
    </reaction>
</comment>
<dbReference type="InterPro" id="IPR004443">
    <property type="entry name" value="YjeF_N_dom"/>
</dbReference>
<dbReference type="AlphaFoldDB" id="A0A4R1LV47"/>
<protein>
    <recommendedName>
        <fullName evidence="19">Bifunctional NAD(P)H-hydrate repair enzyme</fullName>
    </recommendedName>
    <alternativeName>
        <fullName evidence="19">Nicotinamide nucleotide repair protein</fullName>
    </alternativeName>
    <domain>
        <recommendedName>
            <fullName evidence="19">ADP-dependent (S)-NAD(P)H-hydrate dehydratase</fullName>
            <ecNumber evidence="19">4.2.1.136</ecNumber>
        </recommendedName>
        <alternativeName>
            <fullName evidence="19">ADP-dependent NAD(P)HX dehydratase</fullName>
        </alternativeName>
    </domain>
    <domain>
        <recommendedName>
            <fullName evidence="19">NAD(P)H-hydrate epimerase</fullName>
            <ecNumber evidence="19">5.1.99.6</ecNumber>
        </recommendedName>
    </domain>
</protein>
<feature type="binding site" evidence="17">
    <location>
        <position position="435"/>
    </location>
    <ligand>
        <name>(6S)-NADPHX</name>
        <dbReference type="ChEBI" id="CHEBI:64076"/>
    </ligand>
</feature>
<dbReference type="Gene3D" id="3.40.50.10260">
    <property type="entry name" value="YjeF N-terminal domain"/>
    <property type="match status" value="1"/>
</dbReference>
<dbReference type="GO" id="GO:0052856">
    <property type="term" value="F:NAD(P)HX epimerase activity"/>
    <property type="evidence" value="ECO:0007669"/>
    <property type="project" value="UniProtKB-UniRule"/>
</dbReference>
<keyword evidence="13" id="KW-0511">Multifunctional enzyme</keyword>
<dbReference type="RefSeq" id="WP_132224046.1">
    <property type="nucleotide sequence ID" value="NZ_SMGO01000002.1"/>
</dbReference>
<evidence type="ECO:0000256" key="12">
    <source>
        <dbReference type="ARBA" id="ARBA00023239"/>
    </source>
</evidence>
<comment type="function">
    <text evidence="17">Catalyzes the dehydration of the S-form of NAD(P)HX at the expense of ADP, which is converted to AMP. Together with NAD(P)HX epimerase, which catalyzes the epimerization of the S- and R-forms, the enzyme allows the repair of both epimers of NAD(P)HX, a damaged form of NAD(P)H that is a result of enzymatic or heat-dependent hydration.</text>
</comment>
<dbReference type="InterPro" id="IPR030677">
    <property type="entry name" value="Nnr"/>
</dbReference>
<feature type="binding site" evidence="18">
    <location>
        <begin position="130"/>
        <end position="136"/>
    </location>
    <ligand>
        <name>(6S)-NADPHX</name>
        <dbReference type="ChEBI" id="CHEBI:64076"/>
    </ligand>
</feature>
<feature type="domain" description="YjeF C-terminal" evidence="20">
    <location>
        <begin position="227"/>
        <end position="493"/>
    </location>
</feature>
<comment type="catalytic activity">
    <reaction evidence="2 18 19">
        <text>(6R)-NADPHX = (6S)-NADPHX</text>
        <dbReference type="Rhea" id="RHEA:32227"/>
        <dbReference type="ChEBI" id="CHEBI:64076"/>
        <dbReference type="ChEBI" id="CHEBI:64077"/>
        <dbReference type="EC" id="5.1.99.6"/>
    </reaction>
</comment>
<comment type="catalytic activity">
    <reaction evidence="1 18 19">
        <text>(6R)-NADHX = (6S)-NADHX</text>
        <dbReference type="Rhea" id="RHEA:32215"/>
        <dbReference type="ChEBI" id="CHEBI:64074"/>
        <dbReference type="ChEBI" id="CHEBI:64075"/>
        <dbReference type="EC" id="5.1.99.6"/>
    </reaction>
</comment>
<evidence type="ECO:0000313" key="22">
    <source>
        <dbReference type="EMBL" id="TCK83238.1"/>
    </source>
</evidence>
<keyword evidence="12 17" id="KW-0456">Lyase</keyword>
<comment type="function">
    <text evidence="18">Catalyzes the epimerization of the S- and R-forms of NAD(P)HX, a damaged form of NAD(P)H that is a result of enzymatic or heat-dependent hydration. This is a prerequisite for the S-specific NAD(P)H-hydrate dehydratase to allow the repair of both epimers of NAD(P)HX.</text>
</comment>
<dbReference type="PANTHER" id="PTHR12592:SF0">
    <property type="entry name" value="ATP-DEPENDENT (S)-NAD(P)H-HYDRATE DEHYDRATASE"/>
    <property type="match status" value="1"/>
</dbReference>
<dbReference type="CDD" id="cd01171">
    <property type="entry name" value="YXKO-related"/>
    <property type="match status" value="1"/>
</dbReference>
<keyword evidence="7 17" id="KW-0067">ATP-binding</keyword>
<evidence type="ECO:0000256" key="1">
    <source>
        <dbReference type="ARBA" id="ARBA00000013"/>
    </source>
</evidence>
<organism evidence="22 23">
    <name type="scientific">Albibacterium bauzanense</name>
    <dbReference type="NCBI Taxonomy" id="653929"/>
    <lineage>
        <taxon>Bacteria</taxon>
        <taxon>Pseudomonadati</taxon>
        <taxon>Bacteroidota</taxon>
        <taxon>Sphingobacteriia</taxon>
        <taxon>Sphingobacteriales</taxon>
        <taxon>Sphingobacteriaceae</taxon>
        <taxon>Albibacterium</taxon>
    </lineage>
</organism>
<evidence type="ECO:0000256" key="15">
    <source>
        <dbReference type="ARBA" id="ARBA00048238"/>
    </source>
</evidence>
<keyword evidence="11 18" id="KW-0413">Isomerase</keyword>
<dbReference type="Pfam" id="PF03853">
    <property type="entry name" value="YjeF_N"/>
    <property type="match status" value="1"/>
</dbReference>
<evidence type="ECO:0000313" key="23">
    <source>
        <dbReference type="Proteomes" id="UP000294616"/>
    </source>
</evidence>
<feature type="binding site" evidence="18">
    <location>
        <position position="162"/>
    </location>
    <ligand>
        <name>K(+)</name>
        <dbReference type="ChEBI" id="CHEBI:29103"/>
    </ligand>
</feature>
<evidence type="ECO:0000259" key="21">
    <source>
        <dbReference type="PROSITE" id="PS51385"/>
    </source>
</evidence>
<dbReference type="PROSITE" id="PS01049">
    <property type="entry name" value="YJEF_C_1"/>
    <property type="match status" value="1"/>
</dbReference>
<evidence type="ECO:0000256" key="4">
    <source>
        <dbReference type="ARBA" id="ARBA00009524"/>
    </source>
</evidence>
<dbReference type="Pfam" id="PF01256">
    <property type="entry name" value="Carb_kinase"/>
    <property type="match status" value="1"/>
</dbReference>
<dbReference type="GO" id="GO:0052855">
    <property type="term" value="F:ADP-dependent NAD(P)H-hydrate dehydratase activity"/>
    <property type="evidence" value="ECO:0007669"/>
    <property type="project" value="UniProtKB-UniRule"/>
</dbReference>
<feature type="binding site" evidence="18">
    <location>
        <begin position="59"/>
        <end position="63"/>
    </location>
    <ligand>
        <name>(6S)-NADPHX</name>
        <dbReference type="ChEBI" id="CHEBI:64076"/>
    </ligand>
</feature>
<comment type="caution">
    <text evidence="22">The sequence shown here is derived from an EMBL/GenBank/DDBJ whole genome shotgun (WGS) entry which is preliminary data.</text>
</comment>
<comment type="catalytic activity">
    <reaction evidence="16 17 19">
        <text>(6S)-NADPHX + ADP = AMP + phosphate + NADPH + H(+)</text>
        <dbReference type="Rhea" id="RHEA:32235"/>
        <dbReference type="ChEBI" id="CHEBI:15378"/>
        <dbReference type="ChEBI" id="CHEBI:43474"/>
        <dbReference type="ChEBI" id="CHEBI:57783"/>
        <dbReference type="ChEBI" id="CHEBI:64076"/>
        <dbReference type="ChEBI" id="CHEBI:456215"/>
        <dbReference type="ChEBI" id="CHEBI:456216"/>
        <dbReference type="EC" id="4.2.1.136"/>
    </reaction>
</comment>
<dbReference type="SUPFAM" id="SSF64153">
    <property type="entry name" value="YjeF N-terminal domain-like"/>
    <property type="match status" value="1"/>
</dbReference>
<dbReference type="InterPro" id="IPR029056">
    <property type="entry name" value="Ribokinase-like"/>
</dbReference>
<evidence type="ECO:0000256" key="11">
    <source>
        <dbReference type="ARBA" id="ARBA00023235"/>
    </source>
</evidence>
<dbReference type="PANTHER" id="PTHR12592">
    <property type="entry name" value="ATP-DEPENDENT (S)-NAD(P)H-HYDRATE DEHYDRATASE FAMILY MEMBER"/>
    <property type="match status" value="1"/>
</dbReference>
<dbReference type="InterPro" id="IPR000631">
    <property type="entry name" value="CARKD"/>
</dbReference>
<dbReference type="SUPFAM" id="SSF53613">
    <property type="entry name" value="Ribokinase-like"/>
    <property type="match status" value="1"/>
</dbReference>
<accession>A0A4R1LV47</accession>
<feature type="binding site" evidence="17">
    <location>
        <position position="322"/>
    </location>
    <ligand>
        <name>(6S)-NADPHX</name>
        <dbReference type="ChEBI" id="CHEBI:64076"/>
    </ligand>
</feature>
<dbReference type="GO" id="GO:0005524">
    <property type="term" value="F:ATP binding"/>
    <property type="evidence" value="ECO:0007669"/>
    <property type="project" value="UniProtKB-UniRule"/>
</dbReference>
<comment type="caution">
    <text evidence="18">Lacks conserved residue(s) required for the propagation of feature annotation.</text>
</comment>
<evidence type="ECO:0000259" key="20">
    <source>
        <dbReference type="PROSITE" id="PS51383"/>
    </source>
</evidence>
<evidence type="ECO:0000256" key="2">
    <source>
        <dbReference type="ARBA" id="ARBA00000909"/>
    </source>
</evidence>
<comment type="similarity">
    <text evidence="3 19">In the N-terminal section; belongs to the NnrE/AIBP family.</text>
</comment>
<comment type="similarity">
    <text evidence="17">Belongs to the NnrD/CARKD family.</text>
</comment>
<dbReference type="EMBL" id="SMGO01000002">
    <property type="protein sequence ID" value="TCK83238.1"/>
    <property type="molecule type" value="Genomic_DNA"/>
</dbReference>
<evidence type="ECO:0000256" key="3">
    <source>
        <dbReference type="ARBA" id="ARBA00006001"/>
    </source>
</evidence>